<proteinExistence type="predicted"/>
<organism evidence="2 3">
    <name type="scientific">Streptococcus ruminantium</name>
    <dbReference type="NCBI Taxonomy" id="1917441"/>
    <lineage>
        <taxon>Bacteria</taxon>
        <taxon>Bacillati</taxon>
        <taxon>Bacillota</taxon>
        <taxon>Bacilli</taxon>
        <taxon>Lactobacillales</taxon>
        <taxon>Streptococcaceae</taxon>
        <taxon>Streptococcus</taxon>
    </lineage>
</organism>
<protein>
    <submittedName>
        <fullName evidence="2">Bacteriocin</fullName>
    </submittedName>
</protein>
<feature type="transmembrane region" description="Helical" evidence="1">
    <location>
        <begin position="41"/>
        <end position="64"/>
    </location>
</feature>
<name>A0ABU1B690_9STRE</name>
<reference evidence="2 3" key="1">
    <citation type="submission" date="2023-08" db="EMBL/GenBank/DDBJ databases">
        <title>Streptococcus ruminantium-associated sheep mastitis outbreak detected in Italy is distinct from bovine isolates.</title>
        <authorList>
            <person name="Rosa M.N."/>
            <person name="Vezina B."/>
            <person name="Tola S."/>
        </authorList>
    </citation>
    <scope>NUCLEOTIDE SEQUENCE [LARGE SCALE GENOMIC DNA]</scope>
    <source>
        <strain evidence="2 3">OM6730</strain>
    </source>
</reference>
<dbReference type="RefSeq" id="WP_155965503.1">
    <property type="nucleotide sequence ID" value="NZ_AP025333.1"/>
</dbReference>
<keyword evidence="1" id="KW-0472">Membrane</keyword>
<evidence type="ECO:0000256" key="1">
    <source>
        <dbReference type="SAM" id="Phobius"/>
    </source>
</evidence>
<comment type="caution">
    <text evidence="2">The sequence shown here is derived from an EMBL/GenBank/DDBJ whole genome shotgun (WGS) entry which is preliminary data.</text>
</comment>
<evidence type="ECO:0000313" key="3">
    <source>
        <dbReference type="Proteomes" id="UP001228446"/>
    </source>
</evidence>
<dbReference type="EMBL" id="JAVIBX010000080">
    <property type="protein sequence ID" value="MDQ8834148.1"/>
    <property type="molecule type" value="Genomic_DNA"/>
</dbReference>
<evidence type="ECO:0000313" key="2">
    <source>
        <dbReference type="EMBL" id="MDQ8834148.1"/>
    </source>
</evidence>
<accession>A0ABU1B690</accession>
<sequence length="70" mass="8322">MQYVFPIVIFIFQVYLIYLSTKGSDKNSSIVEITTLNSFFILFLIYDKLIFLFIGYIALIIFVLGHYKRR</sequence>
<keyword evidence="1" id="KW-1133">Transmembrane helix</keyword>
<gene>
    <name evidence="2" type="ORF">RFF62_10355</name>
</gene>
<keyword evidence="1" id="KW-0812">Transmembrane</keyword>
<feature type="transmembrane region" description="Helical" evidence="1">
    <location>
        <begin position="5"/>
        <end position="21"/>
    </location>
</feature>
<keyword evidence="3" id="KW-1185">Reference proteome</keyword>
<dbReference type="Proteomes" id="UP001228446">
    <property type="component" value="Unassembled WGS sequence"/>
</dbReference>